<organism evidence="8 9">
    <name type="scientific">Armatimonas rosea</name>
    <dbReference type="NCBI Taxonomy" id="685828"/>
    <lineage>
        <taxon>Bacteria</taxon>
        <taxon>Bacillati</taxon>
        <taxon>Armatimonadota</taxon>
        <taxon>Armatimonadia</taxon>
        <taxon>Armatimonadales</taxon>
        <taxon>Armatimonadaceae</taxon>
        <taxon>Armatimonas</taxon>
    </lineage>
</organism>
<comment type="cofactor">
    <cofactor evidence="1">
        <name>Mg(2+)</name>
        <dbReference type="ChEBI" id="CHEBI:18420"/>
    </cofactor>
</comment>
<accession>A0A7W9SMI7</accession>
<dbReference type="PANTHER" id="PTHR37311:SF1">
    <property type="entry name" value="2-PHOSPHOSULFOLACTATE PHOSPHATASE-RELATED"/>
    <property type="match status" value="1"/>
</dbReference>
<evidence type="ECO:0000256" key="2">
    <source>
        <dbReference type="ARBA" id="ARBA00009997"/>
    </source>
</evidence>
<dbReference type="EMBL" id="JACHGW010000001">
    <property type="protein sequence ID" value="MBB6049371.1"/>
    <property type="molecule type" value="Genomic_DNA"/>
</dbReference>
<dbReference type="GO" id="GO:0000287">
    <property type="term" value="F:magnesium ion binding"/>
    <property type="evidence" value="ECO:0007669"/>
    <property type="project" value="InterPro"/>
</dbReference>
<proteinExistence type="inferred from homology"/>
<dbReference type="InterPro" id="IPR036702">
    <property type="entry name" value="ComB-like_sf"/>
</dbReference>
<keyword evidence="9" id="KW-1185">Reference proteome</keyword>
<comment type="similarity">
    <text evidence="2">Belongs to the ComB family.</text>
</comment>
<dbReference type="RefSeq" id="WP_184192979.1">
    <property type="nucleotide sequence ID" value="NZ_JACHGW010000001.1"/>
</dbReference>
<gene>
    <name evidence="8" type="ORF">HNQ39_001133</name>
</gene>
<dbReference type="EC" id="3.1.3.71" evidence="3"/>
<protein>
    <recommendedName>
        <fullName evidence="4">Probable 2-phosphosulfolactate phosphatase</fullName>
        <ecNumber evidence="3">3.1.3.71</ecNumber>
    </recommendedName>
</protein>
<dbReference type="Pfam" id="PF04029">
    <property type="entry name" value="2-ph_phosp"/>
    <property type="match status" value="1"/>
</dbReference>
<evidence type="ECO:0000313" key="8">
    <source>
        <dbReference type="EMBL" id="MBB6049371.1"/>
    </source>
</evidence>
<dbReference type="GO" id="GO:0050532">
    <property type="term" value="F:2-phosphosulfolactate phosphatase activity"/>
    <property type="evidence" value="ECO:0007669"/>
    <property type="project" value="UniProtKB-EC"/>
</dbReference>
<dbReference type="SUPFAM" id="SSF142823">
    <property type="entry name" value="ComB-like"/>
    <property type="match status" value="1"/>
</dbReference>
<dbReference type="PANTHER" id="PTHR37311">
    <property type="entry name" value="2-PHOSPHOSULFOLACTATE PHOSPHATASE-RELATED"/>
    <property type="match status" value="1"/>
</dbReference>
<evidence type="ECO:0000256" key="6">
    <source>
        <dbReference type="ARBA" id="ARBA00022842"/>
    </source>
</evidence>
<keyword evidence="5 8" id="KW-0378">Hydrolase</keyword>
<evidence type="ECO:0000256" key="5">
    <source>
        <dbReference type="ARBA" id="ARBA00022801"/>
    </source>
</evidence>
<sequence length="235" mass="24012">MSWFEQAGYALRFDWGQDGAARAGARGDVVVIVDTLRFSTTVAAHLAAGATVEPRHWKDGSDTSLLSPRSAGARGDAGAGGPIALASPNGAMCCRAASEAGASAVFAGALVNARAVAAVVQELASPTTVLACGERWPDSSLRFAIEDLLGAGAIVAALPNLRSSPEAKAARAAFLGAKKQLLARLLACGSGIELIDKGHEADIHYAAQLSSLSVAPRLTDGIFSNCIPSDDRTLS</sequence>
<comment type="caution">
    <text evidence="8">The sequence shown here is derived from an EMBL/GenBank/DDBJ whole genome shotgun (WGS) entry which is preliminary data.</text>
</comment>
<evidence type="ECO:0000256" key="3">
    <source>
        <dbReference type="ARBA" id="ARBA00012953"/>
    </source>
</evidence>
<keyword evidence="6" id="KW-0460">Magnesium</keyword>
<dbReference type="Gene3D" id="3.90.1560.10">
    <property type="entry name" value="ComB-like"/>
    <property type="match status" value="1"/>
</dbReference>
<reference evidence="8 9" key="1">
    <citation type="submission" date="2020-08" db="EMBL/GenBank/DDBJ databases">
        <title>Genomic Encyclopedia of Type Strains, Phase IV (KMG-IV): sequencing the most valuable type-strain genomes for metagenomic binning, comparative biology and taxonomic classification.</title>
        <authorList>
            <person name="Goeker M."/>
        </authorList>
    </citation>
    <scope>NUCLEOTIDE SEQUENCE [LARGE SCALE GENOMIC DNA]</scope>
    <source>
        <strain evidence="8 9">DSM 23562</strain>
    </source>
</reference>
<dbReference type="InterPro" id="IPR005238">
    <property type="entry name" value="ComB-like"/>
</dbReference>
<evidence type="ECO:0000313" key="9">
    <source>
        <dbReference type="Proteomes" id="UP000520814"/>
    </source>
</evidence>
<dbReference type="GO" id="GO:0050545">
    <property type="term" value="F:sulfopyruvate decarboxylase activity"/>
    <property type="evidence" value="ECO:0007669"/>
    <property type="project" value="TreeGrafter"/>
</dbReference>
<evidence type="ECO:0000256" key="1">
    <source>
        <dbReference type="ARBA" id="ARBA00001946"/>
    </source>
</evidence>
<evidence type="ECO:0000256" key="4">
    <source>
        <dbReference type="ARBA" id="ARBA00021948"/>
    </source>
</evidence>
<dbReference type="AlphaFoldDB" id="A0A7W9SMI7"/>
<dbReference type="Proteomes" id="UP000520814">
    <property type="component" value="Unassembled WGS sequence"/>
</dbReference>
<name>A0A7W9SMI7_ARMRO</name>
<comment type="catalytic activity">
    <reaction evidence="7">
        <text>(2R)-O-phospho-3-sulfolactate + H2O = (2R)-3-sulfolactate + phosphate</text>
        <dbReference type="Rhea" id="RHEA:23416"/>
        <dbReference type="ChEBI" id="CHEBI:15377"/>
        <dbReference type="ChEBI" id="CHEBI:15597"/>
        <dbReference type="ChEBI" id="CHEBI:43474"/>
        <dbReference type="ChEBI" id="CHEBI:58738"/>
        <dbReference type="EC" id="3.1.3.71"/>
    </reaction>
</comment>
<evidence type="ECO:0000256" key="7">
    <source>
        <dbReference type="ARBA" id="ARBA00033711"/>
    </source>
</evidence>